<name>A0A0L8HFB8_OCTBM</name>
<gene>
    <name evidence="1" type="ORF">OCBIM_22015863mg</name>
</gene>
<evidence type="ECO:0000313" key="1">
    <source>
        <dbReference type="EMBL" id="KOF87916.1"/>
    </source>
</evidence>
<protein>
    <submittedName>
        <fullName evidence="1">Uncharacterized protein</fullName>
    </submittedName>
</protein>
<organism evidence="1">
    <name type="scientific">Octopus bimaculoides</name>
    <name type="common">California two-spotted octopus</name>
    <dbReference type="NCBI Taxonomy" id="37653"/>
    <lineage>
        <taxon>Eukaryota</taxon>
        <taxon>Metazoa</taxon>
        <taxon>Spiralia</taxon>
        <taxon>Lophotrochozoa</taxon>
        <taxon>Mollusca</taxon>
        <taxon>Cephalopoda</taxon>
        <taxon>Coleoidea</taxon>
        <taxon>Octopodiformes</taxon>
        <taxon>Octopoda</taxon>
        <taxon>Incirrata</taxon>
        <taxon>Octopodidae</taxon>
        <taxon>Octopus</taxon>
    </lineage>
</organism>
<reference evidence="1" key="1">
    <citation type="submission" date="2015-07" db="EMBL/GenBank/DDBJ databases">
        <title>MeaNS - Measles Nucleotide Surveillance Program.</title>
        <authorList>
            <person name="Tran T."/>
            <person name="Druce J."/>
        </authorList>
    </citation>
    <scope>NUCLEOTIDE SEQUENCE</scope>
    <source>
        <strain evidence="1">UCB-OBI-ISO-001</strain>
        <tissue evidence="1">Gonad</tissue>
    </source>
</reference>
<accession>A0A0L8HFB8</accession>
<dbReference type="EMBL" id="KQ418297">
    <property type="protein sequence ID" value="KOF87916.1"/>
    <property type="molecule type" value="Genomic_DNA"/>
</dbReference>
<dbReference type="AlphaFoldDB" id="A0A0L8HFB8"/>
<sequence>MIFPPNVCLQDCSTAANTFLRVFRSMGFGCVKTGERGTQKKDFGYLTGFLRELMSKVYWLLCLELVKSYSISYLEVKHNLQSKCPIFYGIKDAWVY</sequence>
<proteinExistence type="predicted"/>